<keyword evidence="2" id="KW-1185">Reference proteome</keyword>
<dbReference type="RefSeq" id="WP_376806487.1">
    <property type="nucleotide sequence ID" value="NZ_JBHTAC010000010.1"/>
</dbReference>
<name>A0ABW2GVY2_9ACTN</name>
<evidence type="ECO:0000313" key="1">
    <source>
        <dbReference type="EMBL" id="MFC7243263.1"/>
    </source>
</evidence>
<dbReference type="Proteomes" id="UP001596392">
    <property type="component" value="Unassembled WGS sequence"/>
</dbReference>
<comment type="caution">
    <text evidence="1">The sequence shown here is derived from an EMBL/GenBank/DDBJ whole genome shotgun (WGS) entry which is preliminary data.</text>
</comment>
<proteinExistence type="predicted"/>
<sequence>MRESLDHRVAAESSAGEALAHGLLWTLAQRVRGPGRRPEHAVTQPARRSARRVLRRALCGGLISSS</sequence>
<organism evidence="1 2">
    <name type="scientific">Catellatospora aurea</name>
    <dbReference type="NCBI Taxonomy" id="1337874"/>
    <lineage>
        <taxon>Bacteria</taxon>
        <taxon>Bacillati</taxon>
        <taxon>Actinomycetota</taxon>
        <taxon>Actinomycetes</taxon>
        <taxon>Micromonosporales</taxon>
        <taxon>Micromonosporaceae</taxon>
        <taxon>Catellatospora</taxon>
    </lineage>
</organism>
<reference evidence="2" key="1">
    <citation type="journal article" date="2019" name="Int. J. Syst. Evol. Microbiol.">
        <title>The Global Catalogue of Microorganisms (GCM) 10K type strain sequencing project: providing services to taxonomists for standard genome sequencing and annotation.</title>
        <authorList>
            <consortium name="The Broad Institute Genomics Platform"/>
            <consortium name="The Broad Institute Genome Sequencing Center for Infectious Disease"/>
            <person name="Wu L."/>
            <person name="Ma J."/>
        </authorList>
    </citation>
    <scope>NUCLEOTIDE SEQUENCE [LARGE SCALE GENOMIC DNA]</scope>
    <source>
        <strain evidence="2">CGMCC 1.9106</strain>
    </source>
</reference>
<evidence type="ECO:0000313" key="2">
    <source>
        <dbReference type="Proteomes" id="UP001596392"/>
    </source>
</evidence>
<evidence type="ECO:0008006" key="3">
    <source>
        <dbReference type="Google" id="ProtNLM"/>
    </source>
</evidence>
<gene>
    <name evidence="1" type="ORF">ACFQO7_12320</name>
</gene>
<protein>
    <recommendedName>
        <fullName evidence="3">TetR family transcriptional regulator</fullName>
    </recommendedName>
</protein>
<dbReference type="EMBL" id="JBHTAC010000010">
    <property type="protein sequence ID" value="MFC7243263.1"/>
    <property type="molecule type" value="Genomic_DNA"/>
</dbReference>
<accession>A0ABW2GVY2</accession>